<dbReference type="Proteomes" id="UP000190959">
    <property type="component" value="Unassembled WGS sequence"/>
</dbReference>
<accession>A0A1S9N066</accession>
<organism evidence="1 2">
    <name type="scientific">Clostridium beijerinckii</name>
    <name type="common">Clostridium MP</name>
    <dbReference type="NCBI Taxonomy" id="1520"/>
    <lineage>
        <taxon>Bacteria</taxon>
        <taxon>Bacillati</taxon>
        <taxon>Bacillota</taxon>
        <taxon>Clostridia</taxon>
        <taxon>Eubacteriales</taxon>
        <taxon>Clostridiaceae</taxon>
        <taxon>Clostridium</taxon>
    </lineage>
</organism>
<evidence type="ECO:0000313" key="2">
    <source>
        <dbReference type="Proteomes" id="UP000190959"/>
    </source>
</evidence>
<dbReference type="AlphaFoldDB" id="A0A1S9N066"/>
<gene>
    <name evidence="1" type="ORF">CBEIBR21_23620</name>
</gene>
<protein>
    <submittedName>
        <fullName evidence="1">Uncharacterized protein</fullName>
    </submittedName>
</protein>
<name>A0A1S9N066_CLOBE</name>
<reference evidence="1 2" key="1">
    <citation type="submission" date="2017-02" db="EMBL/GenBank/DDBJ databases">
        <title>Genome sequence of Clostridium beijerinckii Br21.</title>
        <authorList>
            <person name="Fonseca B.C."/>
            <person name="Guazzaroni M.E."/>
            <person name="Riano-Pachon D.M."/>
            <person name="Reginatto V."/>
        </authorList>
    </citation>
    <scope>NUCLEOTIDE SEQUENCE [LARGE SCALE GENOMIC DNA]</scope>
    <source>
        <strain evidence="1 2">Br21</strain>
    </source>
</reference>
<proteinExistence type="predicted"/>
<dbReference type="RefSeq" id="WP_078117324.1">
    <property type="nucleotide sequence ID" value="NZ_MWMH01000011.1"/>
</dbReference>
<sequence length="82" mass="9745">MNKKVDRIKGEIAEFNEKIVKLEANKSNRKQIDTETLENIFKQWHKVSKEDKQKIADILITKVLVSKTKIESVWKVQFNKKF</sequence>
<evidence type="ECO:0000313" key="1">
    <source>
        <dbReference type="EMBL" id="OOP70920.1"/>
    </source>
</evidence>
<comment type="caution">
    <text evidence="1">The sequence shown here is derived from an EMBL/GenBank/DDBJ whole genome shotgun (WGS) entry which is preliminary data.</text>
</comment>
<dbReference type="EMBL" id="MWMH01000011">
    <property type="protein sequence ID" value="OOP70920.1"/>
    <property type="molecule type" value="Genomic_DNA"/>
</dbReference>